<accession>E1QLC9</accession>
<proteinExistence type="predicted"/>
<dbReference type="KEGG" id="dbr:Deba_3011"/>
<keyword evidence="2" id="KW-1185">Reference proteome</keyword>
<dbReference type="RefSeq" id="WP_013259801.1">
    <property type="nucleotide sequence ID" value="NC_014365.1"/>
</dbReference>
<reference evidence="1 2" key="1">
    <citation type="journal article" date="2010" name="Stand. Genomic Sci.">
        <title>Complete genome sequence of Desulfarculus baarsii type strain (2st14).</title>
        <authorList>
            <person name="Sun H."/>
            <person name="Spring S."/>
            <person name="Lapidus A."/>
            <person name="Davenport K."/>
            <person name="Del Rio T.G."/>
            <person name="Tice H."/>
            <person name="Nolan M."/>
            <person name="Copeland A."/>
            <person name="Cheng J.F."/>
            <person name="Lucas S."/>
            <person name="Tapia R."/>
            <person name="Goodwin L."/>
            <person name="Pitluck S."/>
            <person name="Ivanova N."/>
            <person name="Pagani I."/>
            <person name="Mavromatis K."/>
            <person name="Ovchinnikova G."/>
            <person name="Pati A."/>
            <person name="Chen A."/>
            <person name="Palaniappan K."/>
            <person name="Hauser L."/>
            <person name="Chang Y.J."/>
            <person name="Jeffries C.D."/>
            <person name="Detter J.C."/>
            <person name="Han C."/>
            <person name="Rohde M."/>
            <person name="Brambilla E."/>
            <person name="Goker M."/>
            <person name="Woyke T."/>
            <person name="Bristow J."/>
            <person name="Eisen J.A."/>
            <person name="Markowitz V."/>
            <person name="Hugenholtz P."/>
            <person name="Kyrpides N.C."/>
            <person name="Klenk H.P."/>
            <person name="Land M."/>
        </authorList>
    </citation>
    <scope>NUCLEOTIDE SEQUENCE [LARGE SCALE GENOMIC DNA]</scope>
    <source>
        <strain evidence="2">ATCC 33931 / DSM 2075 / LMG 7858 / VKM B-1802 / 2st14</strain>
    </source>
</reference>
<sequence length="701" mass="77354">MSPASPALAAHLDTPIKLFIADATLLGQAAAALKELGFANVSAARAPANYFQAMRQLFAELMRLQDGVILVNHPPKQMKDAGGIGYGDLAFGDFYAGVASLMKNTRRAASDLLGACIPIFVSAQDHDIRLRIVEELFPFGIVGAFMLRVQDMFGDKAQQQRERVDELHDYLLEYFQTRKGRLLELREYKSAEELKNRRAQAEQIMAEVQKLKESKDFDKAIALCRQAIEALPTDPEAYLEGGRLLVKRKKYAPAMEMLRDAEKVAEELPAPNQEIANLRVEQVKDYVEKKRALGQPPDPAVIQGFLEEAEQNYRLAIDKAASVVTARSGHAVDKRKDMAAAIAENILTLELGQVLGEANPMVRRLGRLAQQTLSDKVGGDGVVSPRHMIQFGLGAFFDGDVDTAERYLKQAAKSPEHFHDACSRLNYIGMQLRQQGNVDRSIRLYRSLLELRPSFRGVVLFNLAVAMQSKALEMAATDSARSLEVEIEAVGRAVEAIYIDPNLPADENFYQNTVIAPRLARIIDIFGQSPAVSDQPTGPADAACRAATLRLEGLLRQGQDRQALQLLFSLAQKLRPYFLEFDRHASRPVADFAARLHPLLVGHDQPKMRVFGKILGVLVSRGALAPTRESAPPPPELTTTQQALERADQPGAAKEMAKALYRRPELAGHPGLTAEPTLSNLCREIAGKLAKIDCARFVRKA</sequence>
<dbReference type="Pfam" id="PF14559">
    <property type="entry name" value="TPR_19"/>
    <property type="match status" value="1"/>
</dbReference>
<evidence type="ECO:0000313" key="2">
    <source>
        <dbReference type="Proteomes" id="UP000009047"/>
    </source>
</evidence>
<dbReference type="Proteomes" id="UP000009047">
    <property type="component" value="Chromosome"/>
</dbReference>
<dbReference type="OrthoDB" id="5438159at2"/>
<evidence type="ECO:0000313" key="1">
    <source>
        <dbReference type="EMBL" id="ADK86364.1"/>
    </source>
</evidence>
<dbReference type="SUPFAM" id="SSF48452">
    <property type="entry name" value="TPR-like"/>
    <property type="match status" value="1"/>
</dbReference>
<dbReference type="STRING" id="644282.Deba_3011"/>
<dbReference type="HOGENOM" id="CLU_393166_0_0_7"/>
<dbReference type="EMBL" id="CP002085">
    <property type="protein sequence ID" value="ADK86364.1"/>
    <property type="molecule type" value="Genomic_DNA"/>
</dbReference>
<protein>
    <recommendedName>
        <fullName evidence="3">Tetratricopeptide TPR_2 repeat protein</fullName>
    </recommendedName>
</protein>
<dbReference type="AlphaFoldDB" id="E1QLC9"/>
<dbReference type="eggNOG" id="COG0457">
    <property type="taxonomic scope" value="Bacteria"/>
</dbReference>
<dbReference type="SMART" id="SM00028">
    <property type="entry name" value="TPR"/>
    <property type="match status" value="3"/>
</dbReference>
<dbReference type="InterPro" id="IPR019734">
    <property type="entry name" value="TPR_rpt"/>
</dbReference>
<dbReference type="InterPro" id="IPR011990">
    <property type="entry name" value="TPR-like_helical_dom_sf"/>
</dbReference>
<evidence type="ECO:0008006" key="3">
    <source>
        <dbReference type="Google" id="ProtNLM"/>
    </source>
</evidence>
<organism evidence="1 2">
    <name type="scientific">Desulfarculus baarsii (strain ATCC 33931 / DSM 2075 / LMG 7858 / VKM B-1802 / 2st14)</name>
    <dbReference type="NCBI Taxonomy" id="644282"/>
    <lineage>
        <taxon>Bacteria</taxon>
        <taxon>Pseudomonadati</taxon>
        <taxon>Thermodesulfobacteriota</taxon>
        <taxon>Desulfarculia</taxon>
        <taxon>Desulfarculales</taxon>
        <taxon>Desulfarculaceae</taxon>
        <taxon>Desulfarculus</taxon>
    </lineage>
</organism>
<dbReference type="Gene3D" id="1.25.40.10">
    <property type="entry name" value="Tetratricopeptide repeat domain"/>
    <property type="match status" value="2"/>
</dbReference>
<name>E1QLC9_DESB2</name>
<gene>
    <name evidence="1" type="ordered locus">Deba_3011</name>
</gene>